<dbReference type="SUPFAM" id="SSF56300">
    <property type="entry name" value="Metallo-dependent phosphatases"/>
    <property type="match status" value="1"/>
</dbReference>
<evidence type="ECO:0000256" key="1">
    <source>
        <dbReference type="SAM" id="MobiDB-lite"/>
    </source>
</evidence>
<feature type="compositionally biased region" description="Polar residues" evidence="1">
    <location>
        <begin position="598"/>
        <end position="609"/>
    </location>
</feature>
<dbReference type="Proteomes" id="UP000002624">
    <property type="component" value="Unassembled WGS sequence"/>
</dbReference>
<accession>C6HRX1</accession>
<dbReference type="HOGENOM" id="CLU_015982_0_0_1"/>
<dbReference type="PANTHER" id="PTHR43606:SF7">
    <property type="entry name" value="PHOSPHATASE, PUTATIVE (AFU_ORTHOLOGUE AFUA_6G08710)-RELATED"/>
    <property type="match status" value="1"/>
</dbReference>
<dbReference type="InterPro" id="IPR052900">
    <property type="entry name" value="Phospholipid_Metab_Enz"/>
</dbReference>
<feature type="signal peptide" evidence="2">
    <location>
        <begin position="1"/>
        <end position="16"/>
    </location>
</feature>
<feature type="domain" description="Phospholipase D N-terminal" evidence="4">
    <location>
        <begin position="60"/>
        <end position="154"/>
    </location>
</feature>
<dbReference type="Gene3D" id="2.60.40.380">
    <property type="entry name" value="Purple acid phosphatase-like, N-terminal"/>
    <property type="match status" value="1"/>
</dbReference>
<dbReference type="VEuPathDB" id="FungiDB:HCDG_08952"/>
<protein>
    <submittedName>
        <fullName evidence="5">Alkaline phosphatase</fullName>
    </submittedName>
</protein>
<dbReference type="Pfam" id="PF09423">
    <property type="entry name" value="PhoD"/>
    <property type="match status" value="2"/>
</dbReference>
<proteinExistence type="predicted"/>
<feature type="chain" id="PRO_5002964412" evidence="2">
    <location>
        <begin position="17"/>
        <end position="627"/>
    </location>
</feature>
<dbReference type="CDD" id="cd07389">
    <property type="entry name" value="MPP_PhoD"/>
    <property type="match status" value="1"/>
</dbReference>
<keyword evidence="2" id="KW-0732">Signal</keyword>
<gene>
    <name evidence="5" type="ORF">HCDG_08952</name>
</gene>
<dbReference type="AlphaFoldDB" id="C6HRX1"/>
<dbReference type="Gene3D" id="3.60.21.70">
    <property type="entry name" value="PhoD-like phosphatase"/>
    <property type="match status" value="1"/>
</dbReference>
<reference evidence="6" key="1">
    <citation type="submission" date="2009-05" db="EMBL/GenBank/DDBJ databases">
        <title>The genome sequence of Ajellomyces capsulatus strain H143.</title>
        <authorList>
            <person name="Champion M."/>
            <person name="Cuomo C.A."/>
            <person name="Ma L.-J."/>
            <person name="Henn M.R."/>
            <person name="Sil A."/>
            <person name="Goldman B."/>
            <person name="Young S.K."/>
            <person name="Kodira C.D."/>
            <person name="Zeng Q."/>
            <person name="Koehrsen M."/>
            <person name="Alvarado L."/>
            <person name="Berlin A.M."/>
            <person name="Borenstein D."/>
            <person name="Chen Z."/>
            <person name="Engels R."/>
            <person name="Freedman E."/>
            <person name="Gellesch M."/>
            <person name="Goldberg J."/>
            <person name="Griggs A."/>
            <person name="Gujja S."/>
            <person name="Heiman D.I."/>
            <person name="Hepburn T.A."/>
            <person name="Howarth C."/>
            <person name="Jen D."/>
            <person name="Larson L."/>
            <person name="Lewis B."/>
            <person name="Mehta T."/>
            <person name="Park D."/>
            <person name="Pearson M."/>
            <person name="Roberts A."/>
            <person name="Saif S."/>
            <person name="Shea T.D."/>
            <person name="Shenoy N."/>
            <person name="Sisk P."/>
            <person name="Stolte C."/>
            <person name="Sykes S."/>
            <person name="Walk T."/>
            <person name="White J."/>
            <person name="Yandava C."/>
            <person name="Klein B."/>
            <person name="McEwen J.G."/>
            <person name="Puccia R."/>
            <person name="Goldman G.H."/>
            <person name="Felipe M.S."/>
            <person name="Nino-Vega G."/>
            <person name="San-Blas G."/>
            <person name="Taylor J.W."/>
            <person name="Mendoza L."/>
            <person name="Galagan J.E."/>
            <person name="Nusbaum C."/>
            <person name="Birren B.W."/>
        </authorList>
    </citation>
    <scope>NUCLEOTIDE SEQUENCE [LARGE SCALE GENOMIC DNA]</scope>
    <source>
        <strain evidence="6">H143</strain>
    </source>
</reference>
<dbReference type="InterPro" id="IPR032093">
    <property type="entry name" value="PhoD_N"/>
</dbReference>
<evidence type="ECO:0000256" key="2">
    <source>
        <dbReference type="SAM" id="SignalP"/>
    </source>
</evidence>
<dbReference type="OMA" id="HWTDGWD"/>
<feature type="domain" description="PhoD-like phosphatase metallophosphatase" evidence="3">
    <location>
        <begin position="331"/>
        <end position="518"/>
    </location>
</feature>
<evidence type="ECO:0000259" key="3">
    <source>
        <dbReference type="Pfam" id="PF09423"/>
    </source>
</evidence>
<evidence type="ECO:0000313" key="5">
    <source>
        <dbReference type="EMBL" id="EER36789.1"/>
    </source>
</evidence>
<name>C6HRX1_AJECH</name>
<feature type="region of interest" description="Disordered" evidence="1">
    <location>
        <begin position="598"/>
        <end position="627"/>
    </location>
</feature>
<dbReference type="InterPro" id="IPR038607">
    <property type="entry name" value="PhoD-like_sf"/>
</dbReference>
<dbReference type="PANTHER" id="PTHR43606">
    <property type="entry name" value="PHOSPHATASE, PUTATIVE (AFU_ORTHOLOGUE AFUA_6G08710)-RELATED"/>
    <property type="match status" value="1"/>
</dbReference>
<organism evidence="5 6">
    <name type="scientific">Ajellomyces capsulatus (strain H143)</name>
    <name type="common">Darling's disease fungus</name>
    <name type="synonym">Histoplasma capsulatum</name>
    <dbReference type="NCBI Taxonomy" id="544712"/>
    <lineage>
        <taxon>Eukaryota</taxon>
        <taxon>Fungi</taxon>
        <taxon>Dikarya</taxon>
        <taxon>Ascomycota</taxon>
        <taxon>Pezizomycotina</taxon>
        <taxon>Eurotiomycetes</taxon>
        <taxon>Eurotiomycetidae</taxon>
        <taxon>Onygenales</taxon>
        <taxon>Ajellomycetaceae</taxon>
        <taxon>Histoplasma</taxon>
    </lineage>
</organism>
<feature type="domain" description="PhoD-like phosphatase metallophosphatase" evidence="3">
    <location>
        <begin position="221"/>
        <end position="311"/>
    </location>
</feature>
<evidence type="ECO:0000259" key="4">
    <source>
        <dbReference type="Pfam" id="PF16655"/>
    </source>
</evidence>
<dbReference type="Pfam" id="PF16655">
    <property type="entry name" value="PhoD_N"/>
    <property type="match status" value="1"/>
</dbReference>
<evidence type="ECO:0000313" key="6">
    <source>
        <dbReference type="Proteomes" id="UP000002624"/>
    </source>
</evidence>
<dbReference type="OrthoDB" id="9992270at2759"/>
<dbReference type="STRING" id="544712.C6HRX1"/>
<dbReference type="EMBL" id="GG692437">
    <property type="protein sequence ID" value="EER36789.1"/>
    <property type="molecule type" value="Genomic_DNA"/>
</dbReference>
<sequence length="627" mass="70217">MLQSTILLALASTSLASFAGNLNYRSPSHNHPALGISIPKVLKRSDPLVEYSVDNLEFTHGIASGDPYPNSVILWTRCAPSTDNVNESVASEGGGQLYDSVPIYGDSESNAPVSKAPVCVEYNVSPGKGFNQIADRGTVYTSSDIDFTVKVREKLLSLALVGKAGCDAEPDSTSHQVEASHLKPFTTYYYKFNVCGSEKSSPIGRAKTSPTEYDEVTDISLAVYSCSNFVNGYFNAYGNTARKDSVDYVVHLGDYIYELGGDGSSIGRKIYPQKTIYTLYEYRKRHATHKTDEDLLLSHQTFTWIPVWDDHGSSIFTMTTMVSFSLTSWPEVADNTYRDGSSLLRNIEGSFIVDGGVSVDQRKMNAVRAYFEWMPIRQVAMDDNLRIWRNFKIGNLLDLIMLDTRHYDRSITDLYLNSGYIRQIADDIGRSMMGPRQEYWFYESLKSSAKRQATWRVIGSQTVFSRVDELGSIGLGVNVDSWDGYRSNLNRTLKTLYENNIGNNIVIAGDSHAKWYLNSLLDEYHNDPARVRGTSMLIAVQQELQWSELYYRGYFELTLSHTRTDAKFFAIPDIKKRSPLEISMANFTVIAGENRLSRTNGSPSTNGQGVHNGALKKWEDSETNCPV</sequence>
<dbReference type="InterPro" id="IPR029052">
    <property type="entry name" value="Metallo-depent_PP-like"/>
</dbReference>
<dbReference type="InterPro" id="IPR018946">
    <property type="entry name" value="PhoD-like_MPP"/>
</dbReference>